<feature type="domain" description="Protein kinase" evidence="12">
    <location>
        <begin position="25"/>
        <end position="289"/>
    </location>
</feature>
<keyword evidence="4" id="KW-0808">Transferase</keyword>
<feature type="domain" description="CNH" evidence="13">
    <location>
        <begin position="970"/>
        <end position="1257"/>
    </location>
</feature>
<evidence type="ECO:0000313" key="14">
    <source>
        <dbReference type="Ensembl" id="ENSDLAP00005018528.2"/>
    </source>
</evidence>
<keyword evidence="5 10" id="KW-0547">Nucleotide-binding</keyword>
<evidence type="ECO:0000256" key="6">
    <source>
        <dbReference type="ARBA" id="ARBA00022777"/>
    </source>
</evidence>
<keyword evidence="6" id="KW-0418">Kinase</keyword>
<dbReference type="OMA" id="QPSLQWP"/>
<dbReference type="SUPFAM" id="SSF56112">
    <property type="entry name" value="Protein kinase-like (PK-like)"/>
    <property type="match status" value="1"/>
</dbReference>
<evidence type="ECO:0000256" key="7">
    <source>
        <dbReference type="ARBA" id="ARBA00022840"/>
    </source>
</evidence>
<evidence type="ECO:0000256" key="2">
    <source>
        <dbReference type="ARBA" id="ARBA00012513"/>
    </source>
</evidence>
<dbReference type="Gene3D" id="3.30.200.20">
    <property type="entry name" value="Phosphorylase Kinase, domain 1"/>
    <property type="match status" value="1"/>
</dbReference>
<accession>A0A8C4EHA5</accession>
<dbReference type="GO" id="GO:0005829">
    <property type="term" value="C:cytosol"/>
    <property type="evidence" value="ECO:0007669"/>
    <property type="project" value="TreeGrafter"/>
</dbReference>
<dbReference type="InterPro" id="IPR011009">
    <property type="entry name" value="Kinase-like_dom_sf"/>
</dbReference>
<dbReference type="PROSITE" id="PS50011">
    <property type="entry name" value="PROTEIN_KINASE_DOM"/>
    <property type="match status" value="1"/>
</dbReference>
<dbReference type="Ensembl" id="ENSDLAT00005019973.2">
    <property type="protein sequence ID" value="ENSDLAP00005018528.2"/>
    <property type="gene ID" value="ENSDLAG00005008846.2"/>
</dbReference>
<feature type="compositionally biased region" description="Polar residues" evidence="11">
    <location>
        <begin position="946"/>
        <end position="958"/>
    </location>
</feature>
<dbReference type="GO" id="GO:0005524">
    <property type="term" value="F:ATP binding"/>
    <property type="evidence" value="ECO:0007669"/>
    <property type="project" value="UniProtKB-UniRule"/>
</dbReference>
<dbReference type="PANTHER" id="PTHR47096:SF1">
    <property type="entry name" value="MISSHAPEN LIKE KINASE 1"/>
    <property type="match status" value="1"/>
</dbReference>
<reference evidence="14" key="2">
    <citation type="submission" date="2025-09" db="UniProtKB">
        <authorList>
            <consortium name="Ensembl"/>
        </authorList>
    </citation>
    <scope>IDENTIFICATION</scope>
</reference>
<feature type="compositionally biased region" description="Low complexity" evidence="11">
    <location>
        <begin position="502"/>
        <end position="523"/>
    </location>
</feature>
<evidence type="ECO:0000259" key="13">
    <source>
        <dbReference type="PROSITE" id="PS50219"/>
    </source>
</evidence>
<reference evidence="14" key="1">
    <citation type="submission" date="2025-08" db="UniProtKB">
        <authorList>
            <consortium name="Ensembl"/>
        </authorList>
    </citation>
    <scope>IDENTIFICATION</scope>
</reference>
<dbReference type="InterPro" id="IPR017441">
    <property type="entry name" value="Protein_kinase_ATP_BS"/>
</dbReference>
<feature type="compositionally biased region" description="Basic and acidic residues" evidence="11">
    <location>
        <begin position="552"/>
        <end position="565"/>
    </location>
</feature>
<keyword evidence="3" id="KW-0723">Serine/threonine-protein kinase</keyword>
<dbReference type="EC" id="2.7.11.1" evidence="2"/>
<dbReference type="Pfam" id="PF00780">
    <property type="entry name" value="CNH"/>
    <property type="match status" value="1"/>
</dbReference>
<dbReference type="InterPro" id="IPR000719">
    <property type="entry name" value="Prot_kinase_dom"/>
</dbReference>
<dbReference type="SMART" id="SM00036">
    <property type="entry name" value="CNH"/>
    <property type="match status" value="1"/>
</dbReference>
<dbReference type="InterPro" id="IPR051700">
    <property type="entry name" value="STE20_Ser-Thr_kinase"/>
</dbReference>
<proteinExistence type="inferred from homology"/>
<evidence type="ECO:0000256" key="1">
    <source>
        <dbReference type="ARBA" id="ARBA00008874"/>
    </source>
</evidence>
<dbReference type="InterPro" id="IPR001180">
    <property type="entry name" value="CNH_dom"/>
</dbReference>
<dbReference type="SMART" id="SM00220">
    <property type="entry name" value="S_TKc"/>
    <property type="match status" value="1"/>
</dbReference>
<evidence type="ECO:0000256" key="8">
    <source>
        <dbReference type="ARBA" id="ARBA00047899"/>
    </source>
</evidence>
<comment type="similarity">
    <text evidence="1">Belongs to the protein kinase superfamily. STE Ser/Thr protein kinase family. STE20 subfamily.</text>
</comment>
<feature type="region of interest" description="Disordered" evidence="11">
    <location>
        <begin position="307"/>
        <end position="344"/>
    </location>
</feature>
<evidence type="ECO:0000313" key="15">
    <source>
        <dbReference type="Proteomes" id="UP000694389"/>
    </source>
</evidence>
<dbReference type="PANTHER" id="PTHR47096">
    <property type="entry name" value="MISSHAPEN LIKE KINASE 1"/>
    <property type="match status" value="1"/>
</dbReference>
<comment type="catalytic activity">
    <reaction evidence="8">
        <text>L-threonyl-[protein] + ATP = O-phospho-L-threonyl-[protein] + ADP + H(+)</text>
        <dbReference type="Rhea" id="RHEA:46608"/>
        <dbReference type="Rhea" id="RHEA-COMP:11060"/>
        <dbReference type="Rhea" id="RHEA-COMP:11605"/>
        <dbReference type="ChEBI" id="CHEBI:15378"/>
        <dbReference type="ChEBI" id="CHEBI:30013"/>
        <dbReference type="ChEBI" id="CHEBI:30616"/>
        <dbReference type="ChEBI" id="CHEBI:61977"/>
        <dbReference type="ChEBI" id="CHEBI:456216"/>
        <dbReference type="EC" id="2.7.11.1"/>
    </reaction>
</comment>
<evidence type="ECO:0000256" key="3">
    <source>
        <dbReference type="ARBA" id="ARBA00022527"/>
    </source>
</evidence>
<keyword evidence="7 10" id="KW-0067">ATP-binding</keyword>
<evidence type="ECO:0000256" key="11">
    <source>
        <dbReference type="SAM" id="MobiDB-lite"/>
    </source>
</evidence>
<dbReference type="RefSeq" id="XP_051275027.1">
    <property type="nucleotide sequence ID" value="XM_051419067.1"/>
</dbReference>
<feature type="compositionally biased region" description="Polar residues" evidence="11">
    <location>
        <begin position="767"/>
        <end position="777"/>
    </location>
</feature>
<dbReference type="FunFam" id="3.30.200.20:FF:000006">
    <property type="entry name" value="TRAF2 and NCK-interacting protein kinase isoform 4"/>
    <property type="match status" value="1"/>
</dbReference>
<evidence type="ECO:0000256" key="5">
    <source>
        <dbReference type="ARBA" id="ARBA00022741"/>
    </source>
</evidence>
<feature type="compositionally biased region" description="Acidic residues" evidence="11">
    <location>
        <begin position="324"/>
        <end position="338"/>
    </location>
</feature>
<dbReference type="OrthoDB" id="8693905at2759"/>
<comment type="catalytic activity">
    <reaction evidence="9">
        <text>L-seryl-[protein] + ATP = O-phospho-L-seryl-[protein] + ADP + H(+)</text>
        <dbReference type="Rhea" id="RHEA:17989"/>
        <dbReference type="Rhea" id="RHEA-COMP:9863"/>
        <dbReference type="Rhea" id="RHEA-COMP:11604"/>
        <dbReference type="ChEBI" id="CHEBI:15378"/>
        <dbReference type="ChEBI" id="CHEBI:29999"/>
        <dbReference type="ChEBI" id="CHEBI:30616"/>
        <dbReference type="ChEBI" id="CHEBI:83421"/>
        <dbReference type="ChEBI" id="CHEBI:456216"/>
        <dbReference type="EC" id="2.7.11.1"/>
    </reaction>
</comment>
<sequence length="1283" mass="144258">MSRENTTRSLDSIDLAALRDPAGIFELVEVVGNGTYGQVYKGRHVKTGQLAAIKVMEVTEEEEEEIKLEINMLKSYSHHRNIATYYGAFIKKGPAGQDHQLWLVMEYCGAGSVTDLVKKTKGNSLKEDWIAYICREVLRGLSHLHSHHVIHRDIKGQNVLLTENAEVKLVDFGVSAQLDKTIGRRNTFIGTPYWMAPEVIACDENPKATYDYRSDLWSLGITALEMAEGAPPLCDMHPMRALFLIPRNAPPKLKSKKWSKRFLSFVDSCLVKNHLQRPATDALLRHAFIRDLANERQVRIMLKDHLDRTRKKREKEGPEYEYSGSEEEEDEVTEEEGEPSSIVNVPGEWTLRREFLRLQTEDRDGGREGGHGGGGAQQRQQALQQHRQQLAEQERYKQQLLADRQKRIQQQHEQRQKLEDQQRRQLTDCAFQWAELQEILLGEESDLHDNRIFLDERNRRTDRRQQEHTGRQRSADVSVRPLDSTAEQRAVAPNQLLQHKAQLSQPQLQPQAKPQPLAQHQQPSAGRRSHRTLPKDQTQLLSLQHDHRHRERERERERQRQREKSVAAVQKLTVNSGNTAATAAAAVAAAASSPSRPANSQRSAMDFQESNLARLLLAAGLPNQMHSRLGSGSSSSPCTPAMQRAHLNQNANLRSSRDAPHSSSMSDMAISPLSAFSPLSPTDDVFWDSVEAPPKVPERTTSKFYCRELVMGHKRAVSSGCPVSVADKSGRSVSHGVSPTSSHHPGFFKLESPLSQHRLQPHRKTQENVTSGHSQGVRSALGRLNKATEYSSSSDEVGSSDDEDRNRSGLSNGKGKYFRGIPDGIVLQPHHNLNQISRIGSDDTYMLPDLLQKTSSSSPTHNALGQQQRACELNYSQSPTTPRSPTHQDLHAVGSPTGKNISTSSTSSFLSFIDPRLIPISSPPQSPTGSKGEPIKRENHRKGSVVNVNPTNIRPQSDTPEIRKYKKKFNTEILCAGLWGVNLLVGTENGLWLLDRSGQGKVYSLISRRRFQQMDVLEGLNVLITISGKKNKLRLYYLSWLRNKILHNDPEVEKRQGWTSVGDLEGCVHYKVVRYEKIKFLVIALKNAVEVYAWAPKPYHKFMAFKSFRSLPQKPLSVDLTVEEGQRLKVIYGSLSGFHAIDVDSGTPYDLYLPTHIQGSIHPHAIIILPNSAGTEVLVCYEDEGVYIDTYGRITKDTVLQWGEMPASVAYLQSNQVMGWGEKAIELRSANTGNLEGVFMHKKAQKLKFLCERNDKVFFASVQSGGSSQIYFMTLGQNSLFNW</sequence>
<feature type="compositionally biased region" description="Polar residues" evidence="11">
    <location>
        <begin position="731"/>
        <end position="743"/>
    </location>
</feature>
<feature type="region of interest" description="Disordered" evidence="11">
    <location>
        <begin position="502"/>
        <end position="573"/>
    </location>
</feature>
<gene>
    <name evidence="14" type="primary">si:zfos-2326c3.2</name>
</gene>
<organism evidence="14 15">
    <name type="scientific">Dicentrarchus labrax</name>
    <name type="common">European seabass</name>
    <name type="synonym">Morone labrax</name>
    <dbReference type="NCBI Taxonomy" id="13489"/>
    <lineage>
        <taxon>Eukaryota</taxon>
        <taxon>Metazoa</taxon>
        <taxon>Chordata</taxon>
        <taxon>Craniata</taxon>
        <taxon>Vertebrata</taxon>
        <taxon>Euteleostomi</taxon>
        <taxon>Actinopterygii</taxon>
        <taxon>Neopterygii</taxon>
        <taxon>Teleostei</taxon>
        <taxon>Neoteleostei</taxon>
        <taxon>Acanthomorphata</taxon>
        <taxon>Eupercaria</taxon>
        <taxon>Moronidae</taxon>
        <taxon>Dicentrarchus</taxon>
    </lineage>
</organism>
<dbReference type="FunFam" id="1.10.510.10:FF:000003">
    <property type="entry name" value="TRAF2 and NCK-interacting protein kinase isoform 4"/>
    <property type="match status" value="1"/>
</dbReference>
<feature type="binding site" evidence="10">
    <location>
        <position position="54"/>
    </location>
    <ligand>
        <name>ATP</name>
        <dbReference type="ChEBI" id="CHEBI:30616"/>
    </ligand>
</feature>
<dbReference type="PROSITE" id="PS50219">
    <property type="entry name" value="CNH"/>
    <property type="match status" value="1"/>
</dbReference>
<dbReference type="PROSITE" id="PS00108">
    <property type="entry name" value="PROTEIN_KINASE_ST"/>
    <property type="match status" value="1"/>
</dbReference>
<dbReference type="GO" id="GO:0004674">
    <property type="term" value="F:protein serine/threonine kinase activity"/>
    <property type="evidence" value="ECO:0007669"/>
    <property type="project" value="UniProtKB-KW"/>
</dbReference>
<feature type="region of interest" description="Disordered" evidence="11">
    <location>
        <begin position="362"/>
        <end position="391"/>
    </location>
</feature>
<feature type="compositionally biased region" description="Low complexity" evidence="11">
    <location>
        <begin position="377"/>
        <end position="391"/>
    </location>
</feature>
<evidence type="ECO:0000259" key="12">
    <source>
        <dbReference type="PROSITE" id="PS50011"/>
    </source>
</evidence>
<evidence type="ECO:0000256" key="10">
    <source>
        <dbReference type="PROSITE-ProRule" id="PRU10141"/>
    </source>
</evidence>
<dbReference type="GeneTree" id="ENSGT00950000183196"/>
<dbReference type="Gene3D" id="1.10.510.10">
    <property type="entry name" value="Transferase(Phosphotransferase) domain 1"/>
    <property type="match status" value="1"/>
</dbReference>
<dbReference type="Pfam" id="PF00069">
    <property type="entry name" value="Pkinase"/>
    <property type="match status" value="1"/>
</dbReference>
<feature type="region of interest" description="Disordered" evidence="11">
    <location>
        <begin position="458"/>
        <end position="485"/>
    </location>
</feature>
<dbReference type="PROSITE" id="PS00107">
    <property type="entry name" value="PROTEIN_KINASE_ATP"/>
    <property type="match status" value="1"/>
</dbReference>
<evidence type="ECO:0000256" key="4">
    <source>
        <dbReference type="ARBA" id="ARBA00022679"/>
    </source>
</evidence>
<dbReference type="InterPro" id="IPR008271">
    <property type="entry name" value="Ser/Thr_kinase_AS"/>
</dbReference>
<evidence type="ECO:0000256" key="9">
    <source>
        <dbReference type="ARBA" id="ARBA00048679"/>
    </source>
</evidence>
<feature type="region of interest" description="Disordered" evidence="11">
    <location>
        <begin position="717"/>
        <end position="818"/>
    </location>
</feature>
<protein>
    <recommendedName>
        <fullName evidence="2">non-specific serine/threonine protein kinase</fullName>
        <ecNumber evidence="2">2.7.11.1</ecNumber>
    </recommendedName>
</protein>
<feature type="region of interest" description="Disordered" evidence="11">
    <location>
        <begin position="919"/>
        <end position="958"/>
    </location>
</feature>
<dbReference type="Proteomes" id="UP000694389">
    <property type="component" value="Unassembled WGS sequence"/>
</dbReference>
<dbReference type="GeneID" id="127374096"/>
<feature type="compositionally biased region" description="Basic and acidic residues" evidence="11">
    <location>
        <begin position="458"/>
        <end position="474"/>
    </location>
</feature>
<name>A0A8C4EHA5_DICLA</name>
<keyword evidence="15" id="KW-1185">Reference proteome</keyword>